<dbReference type="Proteomes" id="UP000696485">
    <property type="component" value="Unassembled WGS sequence"/>
</dbReference>
<keyword evidence="2" id="KW-1185">Reference proteome</keyword>
<name>A0A9P5VJ91_9FUNG</name>
<organism evidence="1 2">
    <name type="scientific">Podila minutissima</name>
    <dbReference type="NCBI Taxonomy" id="64525"/>
    <lineage>
        <taxon>Eukaryota</taxon>
        <taxon>Fungi</taxon>
        <taxon>Fungi incertae sedis</taxon>
        <taxon>Mucoromycota</taxon>
        <taxon>Mortierellomycotina</taxon>
        <taxon>Mortierellomycetes</taxon>
        <taxon>Mortierellales</taxon>
        <taxon>Mortierellaceae</taxon>
        <taxon>Podila</taxon>
    </lineage>
</organism>
<evidence type="ECO:0000313" key="2">
    <source>
        <dbReference type="Proteomes" id="UP000696485"/>
    </source>
</evidence>
<dbReference type="AlphaFoldDB" id="A0A9P5VJ91"/>
<protein>
    <submittedName>
        <fullName evidence="1">Uncharacterized protein</fullName>
    </submittedName>
</protein>
<dbReference type="EMBL" id="JAAAUY010000629">
    <property type="protein sequence ID" value="KAF9327781.1"/>
    <property type="molecule type" value="Genomic_DNA"/>
</dbReference>
<evidence type="ECO:0000313" key="1">
    <source>
        <dbReference type="EMBL" id="KAF9327781.1"/>
    </source>
</evidence>
<reference evidence="1" key="1">
    <citation type="journal article" date="2020" name="Fungal Divers.">
        <title>Resolving the Mortierellaceae phylogeny through synthesis of multi-gene phylogenetics and phylogenomics.</title>
        <authorList>
            <person name="Vandepol N."/>
            <person name="Liber J."/>
            <person name="Desiro A."/>
            <person name="Na H."/>
            <person name="Kennedy M."/>
            <person name="Barry K."/>
            <person name="Grigoriev I.V."/>
            <person name="Miller A.N."/>
            <person name="O'Donnell K."/>
            <person name="Stajich J.E."/>
            <person name="Bonito G."/>
        </authorList>
    </citation>
    <scope>NUCLEOTIDE SEQUENCE</scope>
    <source>
        <strain evidence="1">NVP1</strain>
    </source>
</reference>
<proteinExistence type="predicted"/>
<sequence>MLPHLWAVYSTYHMAKIPLDVISRYSVHFRHFGQLRDHTYASFKPPPQWQDPASEQPLFRSAALKSFVLTLTSSSEQLELLRTNPSIVSLQWLDFKPNEVTVPLFNMLLPLAKTLKELTLWYHRDT</sequence>
<gene>
    <name evidence="1" type="ORF">BG006_008951</name>
</gene>
<accession>A0A9P5VJ91</accession>
<comment type="caution">
    <text evidence="1">The sequence shown here is derived from an EMBL/GenBank/DDBJ whole genome shotgun (WGS) entry which is preliminary data.</text>
</comment>